<reference evidence="9" key="1">
    <citation type="submission" date="2020-07" db="EMBL/GenBank/DDBJ databases">
        <title>Clarias magur genome sequencing, assembly and annotation.</title>
        <authorList>
            <person name="Kushwaha B."/>
            <person name="Kumar R."/>
            <person name="Das P."/>
            <person name="Joshi C.G."/>
            <person name="Kumar D."/>
            <person name="Nagpure N.S."/>
            <person name="Pandey M."/>
            <person name="Agarwal S."/>
            <person name="Srivastava S."/>
            <person name="Singh M."/>
            <person name="Sahoo L."/>
            <person name="Jayasankar P."/>
            <person name="Meher P.K."/>
            <person name="Koringa P.G."/>
            <person name="Iquebal M.A."/>
            <person name="Das S.P."/>
            <person name="Bit A."/>
            <person name="Patnaik S."/>
            <person name="Patel N."/>
            <person name="Shah T.M."/>
            <person name="Hinsu A."/>
            <person name="Jena J.K."/>
        </authorList>
    </citation>
    <scope>NUCLEOTIDE SEQUENCE</scope>
    <source>
        <strain evidence="9">CIFAMagur01</strain>
        <tissue evidence="9">Testis</tissue>
    </source>
</reference>
<gene>
    <name evidence="9" type="primary">nrn1b</name>
    <name evidence="9" type="ORF">DAT39_011356</name>
</gene>
<evidence type="ECO:0000256" key="3">
    <source>
        <dbReference type="ARBA" id="ARBA00022475"/>
    </source>
</evidence>
<dbReference type="InterPro" id="IPR026144">
    <property type="entry name" value="Neuritin_fam"/>
</dbReference>
<dbReference type="EMBL" id="QNUK01000184">
    <property type="protein sequence ID" value="KAF5898929.1"/>
    <property type="molecule type" value="Genomic_DNA"/>
</dbReference>
<keyword evidence="8" id="KW-0449">Lipoprotein</keyword>
<dbReference type="GO" id="GO:0098552">
    <property type="term" value="C:side of membrane"/>
    <property type="evidence" value="ECO:0007669"/>
    <property type="project" value="UniProtKB-KW"/>
</dbReference>
<evidence type="ECO:0000256" key="7">
    <source>
        <dbReference type="ARBA" id="ARBA00023180"/>
    </source>
</evidence>
<comment type="similarity">
    <text evidence="2">Belongs to the neuritin family.</text>
</comment>
<dbReference type="GO" id="GO:1990138">
    <property type="term" value="P:neuron projection extension"/>
    <property type="evidence" value="ECO:0007669"/>
    <property type="project" value="TreeGrafter"/>
</dbReference>
<keyword evidence="6" id="KW-0472">Membrane</keyword>
<dbReference type="OrthoDB" id="9928047at2759"/>
<keyword evidence="10" id="KW-1185">Reference proteome</keyword>
<evidence type="ECO:0000256" key="6">
    <source>
        <dbReference type="ARBA" id="ARBA00023136"/>
    </source>
</evidence>
<keyword evidence="7" id="KW-0325">Glycoprotein</keyword>
<evidence type="ECO:0000256" key="1">
    <source>
        <dbReference type="ARBA" id="ARBA00004609"/>
    </source>
</evidence>
<keyword evidence="3" id="KW-1003">Cell membrane</keyword>
<protein>
    <submittedName>
        <fullName evidence="9">Neuritin-like</fullName>
    </submittedName>
</protein>
<dbReference type="Proteomes" id="UP000727407">
    <property type="component" value="Unassembled WGS sequence"/>
</dbReference>
<evidence type="ECO:0000313" key="9">
    <source>
        <dbReference type="EMBL" id="KAF5898929.1"/>
    </source>
</evidence>
<evidence type="ECO:0000256" key="4">
    <source>
        <dbReference type="ARBA" id="ARBA00022622"/>
    </source>
</evidence>
<dbReference type="Pfam" id="PF15056">
    <property type="entry name" value="NRN1"/>
    <property type="match status" value="1"/>
</dbReference>
<proteinExistence type="inferred from homology"/>
<evidence type="ECO:0000256" key="8">
    <source>
        <dbReference type="ARBA" id="ARBA00023288"/>
    </source>
</evidence>
<comment type="caution">
    <text evidence="9">The sequence shown here is derived from an EMBL/GenBank/DDBJ whole genome shotgun (WGS) entry which is preliminary data.</text>
</comment>
<keyword evidence="5" id="KW-0732">Signal</keyword>
<name>A0A8J4UG62_CLAMG</name>
<keyword evidence="4" id="KW-0336">GPI-anchor</keyword>
<comment type="subcellular location">
    <subcellularLocation>
        <location evidence="1">Cell membrane</location>
        <topology evidence="1">Lipid-anchor</topology>
        <topology evidence="1">GPI-anchor</topology>
    </subcellularLocation>
</comment>
<dbReference type="PANTHER" id="PTHR15902:SF1">
    <property type="entry name" value="NEURITIN"/>
    <property type="match status" value="1"/>
</dbReference>
<sequence>MLEQETQRETRAKIPIVHFESNQCRFRKLSEQKEQQLWVVPRRGAKLDSSLLRAVSSAGACETVFKGFSDCLLSFGENMVNYPQDVDDQENLHAVCSYWNDFLSCTTEAVADCQDEAVELWEKLKVSSGSLTYRGSLFQLCSKDNRASVLGYTPELIVWAMTVSKLMMWVTFE</sequence>
<dbReference type="GO" id="GO:0005886">
    <property type="term" value="C:plasma membrane"/>
    <property type="evidence" value="ECO:0007669"/>
    <property type="project" value="UniProtKB-SubCell"/>
</dbReference>
<evidence type="ECO:0000313" key="10">
    <source>
        <dbReference type="Proteomes" id="UP000727407"/>
    </source>
</evidence>
<dbReference type="PANTHER" id="PTHR15902">
    <property type="entry name" value="NEURITIN-RELATED"/>
    <property type="match status" value="1"/>
</dbReference>
<evidence type="ECO:0000256" key="5">
    <source>
        <dbReference type="ARBA" id="ARBA00022729"/>
    </source>
</evidence>
<dbReference type="AlphaFoldDB" id="A0A8J4UG62"/>
<evidence type="ECO:0000256" key="2">
    <source>
        <dbReference type="ARBA" id="ARBA00008377"/>
    </source>
</evidence>
<organism evidence="9 10">
    <name type="scientific">Clarias magur</name>
    <name type="common">Asian catfish</name>
    <name type="synonym">Macropteronotus magur</name>
    <dbReference type="NCBI Taxonomy" id="1594786"/>
    <lineage>
        <taxon>Eukaryota</taxon>
        <taxon>Metazoa</taxon>
        <taxon>Chordata</taxon>
        <taxon>Craniata</taxon>
        <taxon>Vertebrata</taxon>
        <taxon>Euteleostomi</taxon>
        <taxon>Actinopterygii</taxon>
        <taxon>Neopterygii</taxon>
        <taxon>Teleostei</taxon>
        <taxon>Ostariophysi</taxon>
        <taxon>Siluriformes</taxon>
        <taxon>Clariidae</taxon>
        <taxon>Clarias</taxon>
    </lineage>
</organism>
<accession>A0A8J4UG62</accession>